<protein>
    <submittedName>
        <fullName evidence="1">Uncharacterized protein</fullName>
    </submittedName>
</protein>
<organism evidence="1 2">
    <name type="scientific">Luteimonas salinisoli</name>
    <dbReference type="NCBI Taxonomy" id="2752307"/>
    <lineage>
        <taxon>Bacteria</taxon>
        <taxon>Pseudomonadati</taxon>
        <taxon>Pseudomonadota</taxon>
        <taxon>Gammaproteobacteria</taxon>
        <taxon>Lysobacterales</taxon>
        <taxon>Lysobacteraceae</taxon>
        <taxon>Luteimonas</taxon>
    </lineage>
</organism>
<gene>
    <name evidence="1" type="ORF">H0E84_11930</name>
</gene>
<name>A0A853JF17_9GAMM</name>
<dbReference type="Proteomes" id="UP000578091">
    <property type="component" value="Unassembled WGS sequence"/>
</dbReference>
<proteinExistence type="predicted"/>
<comment type="caution">
    <text evidence="1">The sequence shown here is derived from an EMBL/GenBank/DDBJ whole genome shotgun (WGS) entry which is preliminary data.</text>
</comment>
<reference evidence="1 2" key="1">
    <citation type="submission" date="2020-07" db="EMBL/GenBank/DDBJ databases">
        <title>Luteimonas sp. SJ-92.</title>
        <authorList>
            <person name="Huang X.-X."/>
            <person name="Xu L."/>
            <person name="Sun J.-Q."/>
        </authorList>
    </citation>
    <scope>NUCLEOTIDE SEQUENCE [LARGE SCALE GENOMIC DNA]</scope>
    <source>
        <strain evidence="1 2">SJ-92</strain>
    </source>
</reference>
<evidence type="ECO:0000313" key="1">
    <source>
        <dbReference type="EMBL" id="NZA27088.1"/>
    </source>
</evidence>
<accession>A0A853JF17</accession>
<dbReference type="AlphaFoldDB" id="A0A853JF17"/>
<evidence type="ECO:0000313" key="2">
    <source>
        <dbReference type="Proteomes" id="UP000578091"/>
    </source>
</evidence>
<keyword evidence="2" id="KW-1185">Reference proteome</keyword>
<dbReference type="RefSeq" id="WP_180678871.1">
    <property type="nucleotide sequence ID" value="NZ_JACCKA010000072.1"/>
</dbReference>
<dbReference type="EMBL" id="JACCKA010000072">
    <property type="protein sequence ID" value="NZA27088.1"/>
    <property type="molecule type" value="Genomic_DNA"/>
</dbReference>
<sequence>MQATPTAIVLACAWWCVTQLGGWTLEARVSPDDPRLCLYRADAPASRYCLDPGAIRRFVPPAGERAATGPLAQTSSRFQSP</sequence>